<evidence type="ECO:0000256" key="3">
    <source>
        <dbReference type="ARBA" id="ARBA00022795"/>
    </source>
</evidence>
<dbReference type="STRING" id="702114.A1355_10975"/>
<dbReference type="Pfam" id="PF05400">
    <property type="entry name" value="FliT"/>
    <property type="match status" value="1"/>
</dbReference>
<dbReference type="EMBL" id="LUUK01000194">
    <property type="protein sequence ID" value="OAI15252.1"/>
    <property type="molecule type" value="Genomic_DNA"/>
</dbReference>
<sequence length="107" mass="12162">MATGPRVDFLAWQERLEQFNAAIKGHITQEDWENLSVLLNERQAWLEALATMPLAESEKPQAKQFARNVAELDNAFLAQIQHLQAQAKTNQLAFEKGKRALRAYRAG</sequence>
<keyword evidence="2" id="KW-0963">Cytoplasm</keyword>
<keyword evidence="7" id="KW-1185">Reference proteome</keyword>
<evidence type="ECO:0000256" key="1">
    <source>
        <dbReference type="ARBA" id="ARBA00004514"/>
    </source>
</evidence>
<gene>
    <name evidence="6" type="ORF">A1355_10975</name>
</gene>
<reference evidence="7" key="1">
    <citation type="submission" date="2016-03" db="EMBL/GenBank/DDBJ databases">
        <authorList>
            <person name="Heylen K."/>
            <person name="De Vos P."/>
            <person name="Vekeman B."/>
        </authorList>
    </citation>
    <scope>NUCLEOTIDE SEQUENCE [LARGE SCALE GENOMIC DNA]</scope>
    <source>
        <strain evidence="7">R-45383</strain>
    </source>
</reference>
<dbReference type="GO" id="GO:0044781">
    <property type="term" value="P:bacterial-type flagellum organization"/>
    <property type="evidence" value="ECO:0007669"/>
    <property type="project" value="UniProtKB-KW"/>
</dbReference>
<accession>A0A177NBK4</accession>
<dbReference type="Proteomes" id="UP000077628">
    <property type="component" value="Unassembled WGS sequence"/>
</dbReference>
<name>A0A177NBK4_9GAMM</name>
<comment type="caution">
    <text evidence="6">The sequence shown here is derived from an EMBL/GenBank/DDBJ whole genome shotgun (WGS) entry which is preliminary data.</text>
</comment>
<keyword evidence="4" id="KW-0143">Chaperone</keyword>
<evidence type="ECO:0000313" key="6">
    <source>
        <dbReference type="EMBL" id="OAI15252.1"/>
    </source>
</evidence>
<proteinExistence type="predicted"/>
<protein>
    <recommendedName>
        <fullName evidence="5">Flagellar protein FliT</fullName>
    </recommendedName>
</protein>
<evidence type="ECO:0000256" key="2">
    <source>
        <dbReference type="ARBA" id="ARBA00022490"/>
    </source>
</evidence>
<comment type="subcellular location">
    <subcellularLocation>
        <location evidence="1">Cytoplasm</location>
        <location evidence="1">Cytosol</location>
    </subcellularLocation>
</comment>
<keyword evidence="3" id="KW-1005">Bacterial flagellum biogenesis</keyword>
<evidence type="ECO:0000313" key="7">
    <source>
        <dbReference type="Proteomes" id="UP000077628"/>
    </source>
</evidence>
<evidence type="ECO:0000256" key="5">
    <source>
        <dbReference type="ARBA" id="ARBA00093797"/>
    </source>
</evidence>
<dbReference type="InterPro" id="IPR008622">
    <property type="entry name" value="FliT"/>
</dbReference>
<dbReference type="RefSeq" id="WP_064030686.1">
    <property type="nucleotide sequence ID" value="NZ_LUUK01000194.1"/>
</dbReference>
<dbReference type="AlphaFoldDB" id="A0A177NBK4"/>
<organism evidence="6 7">
    <name type="scientific">Methylomonas koyamae</name>
    <dbReference type="NCBI Taxonomy" id="702114"/>
    <lineage>
        <taxon>Bacteria</taxon>
        <taxon>Pseudomonadati</taxon>
        <taxon>Pseudomonadota</taxon>
        <taxon>Gammaproteobacteria</taxon>
        <taxon>Methylococcales</taxon>
        <taxon>Methylococcaceae</taxon>
        <taxon>Methylomonas</taxon>
    </lineage>
</organism>
<evidence type="ECO:0000256" key="4">
    <source>
        <dbReference type="ARBA" id="ARBA00023186"/>
    </source>
</evidence>